<dbReference type="GO" id="GO:0052621">
    <property type="term" value="F:diguanylate cyclase activity"/>
    <property type="evidence" value="ECO:0007669"/>
    <property type="project" value="TreeGrafter"/>
</dbReference>
<dbReference type="Pfam" id="PF07694">
    <property type="entry name" value="5TM-5TMR_LYT"/>
    <property type="match status" value="1"/>
</dbReference>
<keyword evidence="9" id="KW-1185">Reference proteome</keyword>
<dbReference type="STRING" id="768710.DesyoDRAFT_4696"/>
<dbReference type="PANTHER" id="PTHR45138">
    <property type="entry name" value="REGULATORY COMPONENTS OF SENSORY TRANSDUCTION SYSTEM"/>
    <property type="match status" value="1"/>
</dbReference>
<evidence type="ECO:0000256" key="5">
    <source>
        <dbReference type="ARBA" id="ARBA00023136"/>
    </source>
</evidence>
<dbReference type="eggNOG" id="COG3706">
    <property type="taxonomic scope" value="Bacteria"/>
</dbReference>
<keyword evidence="5 6" id="KW-0472">Membrane</keyword>
<feature type="transmembrane region" description="Helical" evidence="6">
    <location>
        <begin position="68"/>
        <end position="93"/>
    </location>
</feature>
<dbReference type="GO" id="GO:0000155">
    <property type="term" value="F:phosphorelay sensor kinase activity"/>
    <property type="evidence" value="ECO:0007669"/>
    <property type="project" value="InterPro"/>
</dbReference>
<keyword evidence="4 6" id="KW-1133">Transmembrane helix</keyword>
<dbReference type="OrthoDB" id="9805474at2"/>
<evidence type="ECO:0000256" key="3">
    <source>
        <dbReference type="ARBA" id="ARBA00022692"/>
    </source>
</evidence>
<dbReference type="Pfam" id="PF00990">
    <property type="entry name" value="GGDEF"/>
    <property type="match status" value="1"/>
</dbReference>
<dbReference type="RefSeq" id="WP_007786666.1">
    <property type="nucleotide sequence ID" value="NZ_CM001441.1"/>
</dbReference>
<protein>
    <submittedName>
        <fullName evidence="8">Diguanylate cyclase (GGDEF) domain-containing protein</fullName>
    </submittedName>
</protein>
<dbReference type="Gene3D" id="3.30.70.270">
    <property type="match status" value="1"/>
</dbReference>
<evidence type="ECO:0000313" key="8">
    <source>
        <dbReference type="EMBL" id="EHQ91649.1"/>
    </source>
</evidence>
<keyword evidence="3 6" id="KW-0812">Transmembrane</keyword>
<dbReference type="InterPro" id="IPR043128">
    <property type="entry name" value="Rev_trsase/Diguanyl_cyclase"/>
</dbReference>
<evidence type="ECO:0000313" key="9">
    <source>
        <dbReference type="Proteomes" id="UP000005104"/>
    </source>
</evidence>
<evidence type="ECO:0000259" key="7">
    <source>
        <dbReference type="PROSITE" id="PS50887"/>
    </source>
</evidence>
<dbReference type="InterPro" id="IPR029787">
    <property type="entry name" value="Nucleotide_cyclase"/>
</dbReference>
<dbReference type="GO" id="GO:1902201">
    <property type="term" value="P:negative regulation of bacterial-type flagellum-dependent cell motility"/>
    <property type="evidence" value="ECO:0007669"/>
    <property type="project" value="TreeGrafter"/>
</dbReference>
<dbReference type="NCBIfam" id="TIGR00254">
    <property type="entry name" value="GGDEF"/>
    <property type="match status" value="1"/>
</dbReference>
<feature type="transmembrane region" description="Helical" evidence="6">
    <location>
        <begin position="99"/>
        <end position="120"/>
    </location>
</feature>
<dbReference type="Proteomes" id="UP000005104">
    <property type="component" value="Chromosome"/>
</dbReference>
<dbReference type="PROSITE" id="PS50887">
    <property type="entry name" value="GGDEF"/>
    <property type="match status" value="1"/>
</dbReference>
<gene>
    <name evidence="8" type="ORF">DesyoDRAFT_4696</name>
</gene>
<dbReference type="CDD" id="cd01949">
    <property type="entry name" value="GGDEF"/>
    <property type="match status" value="1"/>
</dbReference>
<reference evidence="8 9" key="1">
    <citation type="submission" date="2011-11" db="EMBL/GenBank/DDBJ databases">
        <title>The Noncontiguous Finished genome of Desulfosporosinus youngiae DSM 17734.</title>
        <authorList>
            <consortium name="US DOE Joint Genome Institute (JGI-PGF)"/>
            <person name="Lucas S."/>
            <person name="Han J."/>
            <person name="Lapidus A."/>
            <person name="Cheng J.-F."/>
            <person name="Goodwin L."/>
            <person name="Pitluck S."/>
            <person name="Peters L."/>
            <person name="Ovchinnikova G."/>
            <person name="Lu M."/>
            <person name="Land M.L."/>
            <person name="Hauser L."/>
            <person name="Pester M."/>
            <person name="Spring S."/>
            <person name="Ollivier B."/>
            <person name="Rattei T."/>
            <person name="Klenk H.-P."/>
            <person name="Wagner M."/>
            <person name="Loy A."/>
            <person name="Woyke T.J."/>
        </authorList>
    </citation>
    <scope>NUCLEOTIDE SEQUENCE [LARGE SCALE GENOMIC DNA]</scope>
    <source>
        <strain evidence="8 9">DSM 17734</strain>
    </source>
</reference>
<proteinExistence type="predicted"/>
<feature type="transmembrane region" description="Helical" evidence="6">
    <location>
        <begin position="132"/>
        <end position="151"/>
    </location>
</feature>
<dbReference type="InterPro" id="IPR011620">
    <property type="entry name" value="Sig_transdc_His_kinase_LytS_TM"/>
</dbReference>
<dbReference type="SUPFAM" id="SSF55073">
    <property type="entry name" value="Nucleotide cyclase"/>
    <property type="match status" value="1"/>
</dbReference>
<organism evidence="8 9">
    <name type="scientific">Desulfosporosinus youngiae DSM 17734</name>
    <dbReference type="NCBI Taxonomy" id="768710"/>
    <lineage>
        <taxon>Bacteria</taxon>
        <taxon>Bacillati</taxon>
        <taxon>Bacillota</taxon>
        <taxon>Clostridia</taxon>
        <taxon>Eubacteriales</taxon>
        <taxon>Desulfitobacteriaceae</taxon>
        <taxon>Desulfosporosinus</taxon>
    </lineage>
</organism>
<evidence type="ECO:0000256" key="6">
    <source>
        <dbReference type="SAM" id="Phobius"/>
    </source>
</evidence>
<dbReference type="GO" id="GO:0043709">
    <property type="term" value="P:cell adhesion involved in single-species biofilm formation"/>
    <property type="evidence" value="ECO:0007669"/>
    <property type="project" value="TreeGrafter"/>
</dbReference>
<dbReference type="AlphaFoldDB" id="H5XYU3"/>
<dbReference type="InterPro" id="IPR050469">
    <property type="entry name" value="Diguanylate_Cyclase"/>
</dbReference>
<dbReference type="GO" id="GO:0071555">
    <property type="term" value="P:cell wall organization"/>
    <property type="evidence" value="ECO:0007669"/>
    <property type="project" value="InterPro"/>
</dbReference>
<dbReference type="HOGENOM" id="CLU_000445_11_1_9"/>
<dbReference type="GO" id="GO:0005886">
    <property type="term" value="C:plasma membrane"/>
    <property type="evidence" value="ECO:0007669"/>
    <property type="project" value="UniProtKB-SubCell"/>
</dbReference>
<accession>H5XYU3</accession>
<keyword evidence="2" id="KW-1003">Cell membrane</keyword>
<evidence type="ECO:0000256" key="4">
    <source>
        <dbReference type="ARBA" id="ARBA00022989"/>
    </source>
</evidence>
<dbReference type="InterPro" id="IPR000160">
    <property type="entry name" value="GGDEF_dom"/>
</dbReference>
<feature type="transmembrane region" description="Helical" evidence="6">
    <location>
        <begin position="163"/>
        <end position="182"/>
    </location>
</feature>
<dbReference type="PANTHER" id="PTHR45138:SF9">
    <property type="entry name" value="DIGUANYLATE CYCLASE DGCM-RELATED"/>
    <property type="match status" value="1"/>
</dbReference>
<dbReference type="EMBL" id="CM001441">
    <property type="protein sequence ID" value="EHQ91649.1"/>
    <property type="molecule type" value="Genomic_DNA"/>
</dbReference>
<evidence type="ECO:0000256" key="2">
    <source>
        <dbReference type="ARBA" id="ARBA00022475"/>
    </source>
</evidence>
<feature type="transmembrane region" description="Helical" evidence="6">
    <location>
        <begin position="5"/>
        <end position="24"/>
    </location>
</feature>
<feature type="domain" description="GGDEF" evidence="7">
    <location>
        <begin position="225"/>
        <end position="359"/>
    </location>
</feature>
<comment type="subcellular location">
    <subcellularLocation>
        <location evidence="1">Cell membrane</location>
        <topology evidence="1">Multi-pass membrane protein</topology>
    </subcellularLocation>
</comment>
<sequence length="361" mass="40103">MLKDLFLNVTTIIAVVSIGNQILINQDITPSSPLKLRVFFGSMAGLLGILLMLNSVEVMPGIILDFRNIATILSAVYCGFASALITGLIIAVFRLFFYGLTYSSVVSAMAAIVIGIGCAFITKCKAGTLKKWIIMSLFVLVTPSISMAMIINDLALLIRSISIYWTGISLVSVLLYLYVRYLDLSRFLYRKYQIDSAKDHRTGLNNVRQFDNELNKIIRNIAEDSLIALLFMDIDFFKKINDTYGHQNGDKILEDLGKILLSACSHSDIVSRNGGDEFSVLMTDCPGDKVLEVAERIRVKVQDHSFYLIDGQVINITVSIGIAVYPDTVNDINLIVEKADLALYEAKRAGRNRVYLSESKP</sequence>
<dbReference type="SMART" id="SM00267">
    <property type="entry name" value="GGDEF"/>
    <property type="match status" value="1"/>
</dbReference>
<feature type="transmembrane region" description="Helical" evidence="6">
    <location>
        <begin position="36"/>
        <end position="56"/>
    </location>
</feature>
<evidence type="ECO:0000256" key="1">
    <source>
        <dbReference type="ARBA" id="ARBA00004651"/>
    </source>
</evidence>
<name>H5XYU3_9FIRM</name>
<dbReference type="FunFam" id="3.30.70.270:FF:000001">
    <property type="entry name" value="Diguanylate cyclase domain protein"/>
    <property type="match status" value="1"/>
</dbReference>